<keyword evidence="1" id="KW-0732">Signal</keyword>
<evidence type="ECO:0000313" key="2">
    <source>
        <dbReference type="EMBL" id="MBP2372658.1"/>
    </source>
</evidence>
<proteinExistence type="predicted"/>
<keyword evidence="3" id="KW-1185">Reference proteome</keyword>
<sequence>MKKSMALFAMSGFTAAALFVAAPASADWTVDPSTGVGFVGKGDVQDAFGWNDHDLQANHEGVSFALTAKTTSTTTWSCFNSKNGKFQDREHVVLADTTGELLYEARTNPQNKVTRFLLTGLAEGSSSVTESDGPKLGSCPNGPWSFVEGSQDTTVTGGESALSVSFADQVQVLTHAAA</sequence>
<organism evidence="2 3">
    <name type="scientific">Paeniglutamicibacter psychrophenolicus</name>
    <dbReference type="NCBI Taxonomy" id="257454"/>
    <lineage>
        <taxon>Bacteria</taxon>
        <taxon>Bacillati</taxon>
        <taxon>Actinomycetota</taxon>
        <taxon>Actinomycetes</taxon>
        <taxon>Micrococcales</taxon>
        <taxon>Micrococcaceae</taxon>
        <taxon>Paeniglutamicibacter</taxon>
    </lineage>
</organism>
<evidence type="ECO:0000313" key="3">
    <source>
        <dbReference type="Proteomes" id="UP000766570"/>
    </source>
</evidence>
<dbReference type="RefSeq" id="WP_209905944.1">
    <property type="nucleotide sequence ID" value="NZ_JAGIOE010000001.1"/>
</dbReference>
<feature type="signal peptide" evidence="1">
    <location>
        <begin position="1"/>
        <end position="26"/>
    </location>
</feature>
<comment type="caution">
    <text evidence="2">The sequence shown here is derived from an EMBL/GenBank/DDBJ whole genome shotgun (WGS) entry which is preliminary data.</text>
</comment>
<gene>
    <name evidence="2" type="ORF">JOF46_000570</name>
</gene>
<accession>A0ABS4W8Y9</accession>
<name>A0ABS4W8Y9_9MICC</name>
<feature type="chain" id="PRO_5047133104" evidence="1">
    <location>
        <begin position="27"/>
        <end position="178"/>
    </location>
</feature>
<dbReference type="EMBL" id="JAGIOE010000001">
    <property type="protein sequence ID" value="MBP2372658.1"/>
    <property type="molecule type" value="Genomic_DNA"/>
</dbReference>
<dbReference type="Proteomes" id="UP000766570">
    <property type="component" value="Unassembled WGS sequence"/>
</dbReference>
<evidence type="ECO:0000256" key="1">
    <source>
        <dbReference type="SAM" id="SignalP"/>
    </source>
</evidence>
<protein>
    <submittedName>
        <fullName evidence="2">Uncharacterized protein</fullName>
    </submittedName>
</protein>
<reference evidence="2 3" key="1">
    <citation type="submission" date="2021-03" db="EMBL/GenBank/DDBJ databases">
        <title>Sequencing the genomes of 1000 actinobacteria strains.</title>
        <authorList>
            <person name="Klenk H.-P."/>
        </authorList>
    </citation>
    <scope>NUCLEOTIDE SEQUENCE [LARGE SCALE GENOMIC DNA]</scope>
    <source>
        <strain evidence="2 3">DSM 15454</strain>
    </source>
</reference>